<organism evidence="3 4">
    <name type="scientific">Robertmurraya beringensis</name>
    <dbReference type="NCBI Taxonomy" id="641660"/>
    <lineage>
        <taxon>Bacteria</taxon>
        <taxon>Bacillati</taxon>
        <taxon>Bacillota</taxon>
        <taxon>Bacilli</taxon>
        <taxon>Bacillales</taxon>
        <taxon>Bacillaceae</taxon>
        <taxon>Robertmurraya</taxon>
    </lineage>
</organism>
<evidence type="ECO:0000256" key="2">
    <source>
        <dbReference type="SAM" id="Coils"/>
    </source>
</evidence>
<keyword evidence="4" id="KW-1185">Reference proteome</keyword>
<evidence type="ECO:0000256" key="1">
    <source>
        <dbReference type="ARBA" id="ARBA00043985"/>
    </source>
</evidence>
<dbReference type="RefSeq" id="WP_160548168.1">
    <property type="nucleotide sequence ID" value="NZ_JBHLUU010000022.1"/>
</dbReference>
<evidence type="ECO:0000313" key="4">
    <source>
        <dbReference type="Proteomes" id="UP001589738"/>
    </source>
</evidence>
<evidence type="ECO:0000313" key="3">
    <source>
        <dbReference type="EMBL" id="MFC0475014.1"/>
    </source>
</evidence>
<dbReference type="InterPro" id="IPR007157">
    <property type="entry name" value="PspA_VIPP1"/>
</dbReference>
<dbReference type="PANTHER" id="PTHR31088:SF6">
    <property type="entry name" value="PHAGE SHOCK PROTEIN A"/>
    <property type="match status" value="1"/>
</dbReference>
<name>A0ABV6KNV2_9BACI</name>
<comment type="similarity">
    <text evidence="1">Belongs to the PspA/Vipp/IM30 family.</text>
</comment>
<gene>
    <name evidence="3" type="ORF">ACFFHF_07060</name>
</gene>
<reference evidence="3 4" key="1">
    <citation type="submission" date="2024-09" db="EMBL/GenBank/DDBJ databases">
        <authorList>
            <person name="Sun Q."/>
            <person name="Mori K."/>
        </authorList>
    </citation>
    <scope>NUCLEOTIDE SEQUENCE [LARGE SCALE GENOMIC DNA]</scope>
    <source>
        <strain evidence="3 4">CGMCC 1.9126</strain>
    </source>
</reference>
<dbReference type="EMBL" id="JBHLUU010000022">
    <property type="protein sequence ID" value="MFC0475014.1"/>
    <property type="molecule type" value="Genomic_DNA"/>
</dbReference>
<sequence>MGIFKRIKDIATADFNDALDKLEDPISMLKQYLRELEGEIGKAQKALAQQLYIEKKFEAVIESTIDRVQKRARQAELAVERGEDQIARLAIEDKLQQEKKLRLYEGQYHTIKNQTNLLYDELDKLKEKYDELQDRKLLLVSRMTAAKVSNDISQVLASINPDRAVKGFIRVEEEILKLEAKSQANQYFTKANAGRIESVLETYSHEDVEKELEKLKSSRLETV</sequence>
<protein>
    <submittedName>
        <fullName evidence="3">PspA/IM30 family protein</fullName>
    </submittedName>
</protein>
<proteinExistence type="inferred from homology"/>
<comment type="caution">
    <text evidence="3">The sequence shown here is derived from an EMBL/GenBank/DDBJ whole genome shotgun (WGS) entry which is preliminary data.</text>
</comment>
<dbReference type="PANTHER" id="PTHR31088">
    <property type="entry name" value="MEMBRANE-ASSOCIATED PROTEIN VIPP1, CHLOROPLASTIC"/>
    <property type="match status" value="1"/>
</dbReference>
<dbReference type="Pfam" id="PF04012">
    <property type="entry name" value="PspA_IM30"/>
    <property type="match status" value="1"/>
</dbReference>
<feature type="coiled-coil region" evidence="2">
    <location>
        <begin position="26"/>
        <end position="142"/>
    </location>
</feature>
<accession>A0ABV6KNV2</accession>
<dbReference type="Proteomes" id="UP001589738">
    <property type="component" value="Unassembled WGS sequence"/>
</dbReference>
<keyword evidence="2" id="KW-0175">Coiled coil</keyword>